<dbReference type="EMBL" id="JAJKFW010000048">
    <property type="protein sequence ID" value="MCC9644363.1"/>
    <property type="molecule type" value="Genomic_DNA"/>
</dbReference>
<keyword evidence="2" id="KW-1133">Transmembrane helix</keyword>
<sequence>MKMLHQAPTWLLFAALAIPLLCVAWSSRRMSRDIAASADFSPKTVKEGPVTYSDDGSHSQTITVSALKSVSGSLTIPFGPISISANAREWAANAVLLGMLLVLVGLIGLLHFPTNSAKSTEYQPIDFTGPQFDEGGEQSDAPESPSQAF</sequence>
<keyword evidence="4" id="KW-1185">Reference proteome</keyword>
<evidence type="ECO:0000256" key="1">
    <source>
        <dbReference type="SAM" id="MobiDB-lite"/>
    </source>
</evidence>
<feature type="region of interest" description="Disordered" evidence="1">
    <location>
        <begin position="121"/>
        <end position="149"/>
    </location>
</feature>
<gene>
    <name evidence="3" type="ORF">LOC71_18960</name>
</gene>
<accession>A0ABS8NLB5</accession>
<keyword evidence="2" id="KW-0472">Membrane</keyword>
<keyword evidence="2" id="KW-0812">Transmembrane</keyword>
<evidence type="ECO:0000313" key="3">
    <source>
        <dbReference type="EMBL" id="MCC9644363.1"/>
    </source>
</evidence>
<comment type="caution">
    <text evidence="3">The sequence shown here is derived from an EMBL/GenBank/DDBJ whole genome shotgun (WGS) entry which is preliminary data.</text>
</comment>
<feature type="transmembrane region" description="Helical" evidence="2">
    <location>
        <begin position="90"/>
        <end position="112"/>
    </location>
</feature>
<dbReference type="RefSeq" id="WP_230275797.1">
    <property type="nucleotide sequence ID" value="NZ_JAJKFW010000048.1"/>
</dbReference>
<reference evidence="3" key="1">
    <citation type="submission" date="2021-11" db="EMBL/GenBank/DDBJ databases">
        <title>Genome sequence.</title>
        <authorList>
            <person name="Sun Q."/>
        </authorList>
    </citation>
    <scope>NUCLEOTIDE SEQUENCE</scope>
    <source>
        <strain evidence="3">JC740</strain>
    </source>
</reference>
<proteinExistence type="predicted"/>
<evidence type="ECO:0000256" key="2">
    <source>
        <dbReference type="SAM" id="Phobius"/>
    </source>
</evidence>
<evidence type="ECO:0000313" key="4">
    <source>
        <dbReference type="Proteomes" id="UP001430306"/>
    </source>
</evidence>
<protein>
    <submittedName>
        <fullName evidence="3">Uncharacterized protein</fullName>
    </submittedName>
</protein>
<name>A0ABS8NLB5_9BACT</name>
<organism evidence="3 4">
    <name type="scientific">Rhodopirellula halodulae</name>
    <dbReference type="NCBI Taxonomy" id="2894198"/>
    <lineage>
        <taxon>Bacteria</taxon>
        <taxon>Pseudomonadati</taxon>
        <taxon>Planctomycetota</taxon>
        <taxon>Planctomycetia</taxon>
        <taxon>Pirellulales</taxon>
        <taxon>Pirellulaceae</taxon>
        <taxon>Rhodopirellula</taxon>
    </lineage>
</organism>
<dbReference type="Proteomes" id="UP001430306">
    <property type="component" value="Unassembled WGS sequence"/>
</dbReference>